<dbReference type="NCBIfam" id="TIGR00571">
    <property type="entry name" value="dam"/>
    <property type="match status" value="1"/>
</dbReference>
<keyword evidence="7" id="KW-0540">Nuclease</keyword>
<dbReference type="PIRSF" id="PIRSF000398">
    <property type="entry name" value="M_m6A_EcoRV"/>
    <property type="match status" value="1"/>
</dbReference>
<evidence type="ECO:0000256" key="6">
    <source>
        <dbReference type="ARBA" id="ARBA00047942"/>
    </source>
</evidence>
<evidence type="ECO:0000256" key="3">
    <source>
        <dbReference type="ARBA" id="ARBA00022603"/>
    </source>
</evidence>
<dbReference type="Pfam" id="PF02086">
    <property type="entry name" value="MethyltransfD12"/>
    <property type="match status" value="1"/>
</dbReference>
<sequence>MGALIPYFGGKTRLAKQIIDRFPKHTCYVEVFAGGASVFFSKEPSAAEVINDLDKELITLYRAVKHHPEELYRQFKFSLVARSEFNRENQVNPETLTDIQRAARYLYLQKMAFGGHVTNQTFGTSTTGRPRLNLLNLQSTLEQAWQRLANVNIECLDFRDLIKRYDRPHTLFYLDPPYWEIPGYRHDFQEQDFQDLAELLGGIQGRFLMSINDTPQIRELFGGFQVEEVELKYSVTRSALGRSKTRTELLISNSSTTGL</sequence>
<evidence type="ECO:0000313" key="8">
    <source>
        <dbReference type="Proteomes" id="UP000830055"/>
    </source>
</evidence>
<dbReference type="InterPro" id="IPR029063">
    <property type="entry name" value="SAM-dependent_MTases_sf"/>
</dbReference>
<evidence type="ECO:0000256" key="5">
    <source>
        <dbReference type="ARBA" id="ARBA00022691"/>
    </source>
</evidence>
<dbReference type="SUPFAM" id="SSF53335">
    <property type="entry name" value="S-adenosyl-L-methionine-dependent methyltransferases"/>
    <property type="match status" value="1"/>
</dbReference>
<evidence type="ECO:0000256" key="2">
    <source>
        <dbReference type="ARBA" id="ARBA00011900"/>
    </source>
</evidence>
<keyword evidence="5" id="KW-0949">S-adenosyl-L-methionine</keyword>
<dbReference type="PRINTS" id="PR00505">
    <property type="entry name" value="D12N6MTFRASE"/>
</dbReference>
<keyword evidence="7" id="KW-0378">Hydrolase</keyword>
<comment type="similarity">
    <text evidence="1">Belongs to the N(4)/N(6)-methyltransferase family.</text>
</comment>
<dbReference type="InterPro" id="IPR012263">
    <property type="entry name" value="M_m6A_EcoRV"/>
</dbReference>
<dbReference type="InterPro" id="IPR023095">
    <property type="entry name" value="Ade_MeTrfase_dom_2"/>
</dbReference>
<evidence type="ECO:0000313" key="7">
    <source>
        <dbReference type="EMBL" id="BDD85912.1"/>
    </source>
</evidence>
<keyword evidence="8" id="KW-1185">Reference proteome</keyword>
<proteinExistence type="inferred from homology"/>
<dbReference type="Gene3D" id="1.10.1020.10">
    <property type="entry name" value="Adenine-specific Methyltransferase, Domain 2"/>
    <property type="match status" value="1"/>
</dbReference>
<organism evidence="7 8">
    <name type="scientific">Desulfofustis limnaeus</name>
    <dbReference type="NCBI Taxonomy" id="2740163"/>
    <lineage>
        <taxon>Bacteria</taxon>
        <taxon>Pseudomonadati</taxon>
        <taxon>Thermodesulfobacteriota</taxon>
        <taxon>Desulfobulbia</taxon>
        <taxon>Desulfobulbales</taxon>
        <taxon>Desulfocapsaceae</taxon>
        <taxon>Desulfofustis</taxon>
    </lineage>
</organism>
<dbReference type="EC" id="2.1.1.72" evidence="2"/>
<evidence type="ECO:0000256" key="1">
    <source>
        <dbReference type="ARBA" id="ARBA00006594"/>
    </source>
</evidence>
<reference evidence="7 8" key="1">
    <citation type="submission" date="2022-01" db="EMBL/GenBank/DDBJ databases">
        <title>Desulfofustis limnae sp. nov., a novel mesophilic sulfate-reducing bacterium isolated from marsh soil.</title>
        <authorList>
            <person name="Watanabe M."/>
            <person name="Takahashi A."/>
            <person name="Kojima H."/>
            <person name="Fukui M."/>
        </authorList>
    </citation>
    <scope>NUCLEOTIDE SEQUENCE [LARGE SCALE GENOMIC DNA]</scope>
    <source>
        <strain evidence="7 8">PPLL</strain>
    </source>
</reference>
<protein>
    <recommendedName>
        <fullName evidence="2">site-specific DNA-methyltransferase (adenine-specific)</fullName>
        <ecNumber evidence="2">2.1.1.72</ecNumber>
    </recommendedName>
</protein>
<gene>
    <name evidence="7" type="ORF">DPPLL_02770</name>
</gene>
<dbReference type="GO" id="GO:0004519">
    <property type="term" value="F:endonuclease activity"/>
    <property type="evidence" value="ECO:0007669"/>
    <property type="project" value="UniProtKB-KW"/>
</dbReference>
<keyword evidence="3" id="KW-0489">Methyltransferase</keyword>
<comment type="catalytic activity">
    <reaction evidence="6">
        <text>a 2'-deoxyadenosine in DNA + S-adenosyl-L-methionine = an N(6)-methyl-2'-deoxyadenosine in DNA + S-adenosyl-L-homocysteine + H(+)</text>
        <dbReference type="Rhea" id="RHEA:15197"/>
        <dbReference type="Rhea" id="RHEA-COMP:12418"/>
        <dbReference type="Rhea" id="RHEA-COMP:12419"/>
        <dbReference type="ChEBI" id="CHEBI:15378"/>
        <dbReference type="ChEBI" id="CHEBI:57856"/>
        <dbReference type="ChEBI" id="CHEBI:59789"/>
        <dbReference type="ChEBI" id="CHEBI:90615"/>
        <dbReference type="ChEBI" id="CHEBI:90616"/>
        <dbReference type="EC" id="2.1.1.72"/>
    </reaction>
</comment>
<dbReference type="Proteomes" id="UP000830055">
    <property type="component" value="Chromosome"/>
</dbReference>
<dbReference type="Gene3D" id="3.40.50.150">
    <property type="entry name" value="Vaccinia Virus protein VP39"/>
    <property type="match status" value="1"/>
</dbReference>
<evidence type="ECO:0000256" key="4">
    <source>
        <dbReference type="ARBA" id="ARBA00022679"/>
    </source>
</evidence>
<dbReference type="EMBL" id="AP025516">
    <property type="protein sequence ID" value="BDD85912.1"/>
    <property type="molecule type" value="Genomic_DNA"/>
</dbReference>
<keyword evidence="4" id="KW-0808">Transferase</keyword>
<dbReference type="PANTHER" id="PTHR30481">
    <property type="entry name" value="DNA ADENINE METHYLASE"/>
    <property type="match status" value="1"/>
</dbReference>
<keyword evidence="7" id="KW-0255">Endonuclease</keyword>
<dbReference type="InterPro" id="IPR012327">
    <property type="entry name" value="MeTrfase_D12"/>
</dbReference>
<name>A0ABM7W4S1_9BACT</name>
<dbReference type="PANTHER" id="PTHR30481:SF4">
    <property type="entry name" value="SITE-SPECIFIC DNA-METHYLTRANSFERASE (ADENINE-SPECIFIC)"/>
    <property type="match status" value="1"/>
</dbReference>
<accession>A0ABM7W4S1</accession>